<evidence type="ECO:0000256" key="2">
    <source>
        <dbReference type="ARBA" id="ARBA00023315"/>
    </source>
</evidence>
<dbReference type="EMBL" id="BHZD01000001">
    <property type="protein sequence ID" value="GCD44777.1"/>
    <property type="molecule type" value="Genomic_DNA"/>
</dbReference>
<keyword evidence="2" id="KW-0012">Acyltransferase</keyword>
<dbReference type="InterPro" id="IPR050832">
    <property type="entry name" value="Bact_Acetyltransf"/>
</dbReference>
<dbReference type="Proteomes" id="UP000286746">
    <property type="component" value="Unassembled WGS sequence"/>
</dbReference>
<dbReference type="InterPro" id="IPR016181">
    <property type="entry name" value="Acyl_CoA_acyltransferase"/>
</dbReference>
<name>A0A401W605_STREY</name>
<dbReference type="CDD" id="cd04301">
    <property type="entry name" value="NAT_SF"/>
    <property type="match status" value="1"/>
</dbReference>
<evidence type="ECO:0000313" key="4">
    <source>
        <dbReference type="EMBL" id="GCD44777.1"/>
    </source>
</evidence>
<evidence type="ECO:0000256" key="1">
    <source>
        <dbReference type="ARBA" id="ARBA00022679"/>
    </source>
</evidence>
<dbReference type="Pfam" id="PF00583">
    <property type="entry name" value="Acetyltransf_1"/>
    <property type="match status" value="1"/>
</dbReference>
<comment type="caution">
    <text evidence="4">The sequence shown here is derived from an EMBL/GenBank/DDBJ whole genome shotgun (WGS) entry which is preliminary data.</text>
</comment>
<dbReference type="AlphaFoldDB" id="A0A401W605"/>
<accession>A0A401W605</accession>
<dbReference type="GO" id="GO:0016747">
    <property type="term" value="F:acyltransferase activity, transferring groups other than amino-acyl groups"/>
    <property type="evidence" value="ECO:0007669"/>
    <property type="project" value="InterPro"/>
</dbReference>
<gene>
    <name evidence="4" type="ORF">GKJPGBOP_04491</name>
</gene>
<evidence type="ECO:0000259" key="3">
    <source>
        <dbReference type="PROSITE" id="PS51186"/>
    </source>
</evidence>
<organism evidence="4 5">
    <name type="scientific">Streptomyces paromomycinus</name>
    <name type="common">Streptomyces rimosus subsp. paromomycinus</name>
    <dbReference type="NCBI Taxonomy" id="92743"/>
    <lineage>
        <taxon>Bacteria</taxon>
        <taxon>Bacillati</taxon>
        <taxon>Actinomycetota</taxon>
        <taxon>Actinomycetes</taxon>
        <taxon>Kitasatosporales</taxon>
        <taxon>Streptomycetaceae</taxon>
        <taxon>Streptomyces</taxon>
    </lineage>
</organism>
<proteinExistence type="predicted"/>
<keyword evidence="1 4" id="KW-0808">Transferase</keyword>
<keyword evidence="5" id="KW-1185">Reference proteome</keyword>
<sequence length="194" mass="20670">MTHSTTITHLSPETFDSSLPGLADLLTDTVADGSSLGFVAPFNRAEATAWWRTQRPAVSDGTLDIWVAESPAGITGTVSLAHPLKPNGRHRAEIVKLLVHRTARGQGLGRTLLTTAEQSAARSGFRLLLLDTETASPADHLYRRAGWTPYGTVPSYASDPEGELRDCTFFYKEVGEGAAPARRHATCSGSGAAP</sequence>
<dbReference type="RefSeq" id="WP_125055542.1">
    <property type="nucleotide sequence ID" value="NZ_BHZD01000001.1"/>
</dbReference>
<dbReference type="SUPFAM" id="SSF55729">
    <property type="entry name" value="Acyl-CoA N-acyltransferases (Nat)"/>
    <property type="match status" value="1"/>
</dbReference>
<dbReference type="PANTHER" id="PTHR43877">
    <property type="entry name" value="AMINOALKYLPHOSPHONATE N-ACETYLTRANSFERASE-RELATED-RELATED"/>
    <property type="match status" value="1"/>
</dbReference>
<feature type="domain" description="N-acetyltransferase" evidence="3">
    <location>
        <begin position="5"/>
        <end position="166"/>
    </location>
</feature>
<reference evidence="4 5" key="1">
    <citation type="submission" date="2018-11" db="EMBL/GenBank/DDBJ databases">
        <title>Whole genome sequence of Streptomyces paromomycinus NBRC 15454(T).</title>
        <authorList>
            <person name="Komaki H."/>
            <person name="Tamura T."/>
        </authorList>
    </citation>
    <scope>NUCLEOTIDE SEQUENCE [LARGE SCALE GENOMIC DNA]</scope>
    <source>
        <strain evidence="4 5">NBRC 15454</strain>
    </source>
</reference>
<dbReference type="PANTHER" id="PTHR43877:SF2">
    <property type="entry name" value="AMINOALKYLPHOSPHONATE N-ACETYLTRANSFERASE-RELATED"/>
    <property type="match status" value="1"/>
</dbReference>
<evidence type="ECO:0000313" key="5">
    <source>
        <dbReference type="Proteomes" id="UP000286746"/>
    </source>
</evidence>
<protein>
    <submittedName>
        <fullName evidence="4">N-acetyltransferase</fullName>
    </submittedName>
</protein>
<dbReference type="InterPro" id="IPR000182">
    <property type="entry name" value="GNAT_dom"/>
</dbReference>
<dbReference type="PROSITE" id="PS51186">
    <property type="entry name" value="GNAT"/>
    <property type="match status" value="1"/>
</dbReference>
<dbReference type="Gene3D" id="3.40.630.30">
    <property type="match status" value="1"/>
</dbReference>